<dbReference type="EMBL" id="GAMC01010143">
    <property type="protein sequence ID" value="JAB96412.1"/>
    <property type="molecule type" value="mRNA"/>
</dbReference>
<reference evidence="1" key="1">
    <citation type="submission" date="2013-07" db="EMBL/GenBank/DDBJ databases">
        <authorList>
            <person name="Geib S."/>
        </authorList>
    </citation>
    <scope>NUCLEOTIDE SEQUENCE</scope>
</reference>
<accession>W8BCJ0</accession>
<dbReference type="AlphaFoldDB" id="W8BCJ0"/>
<reference evidence="1" key="2">
    <citation type="journal article" date="2014" name="BMC Genomics">
        <title>A genomic perspective to assessing quality of mass-reared SIT flies used in Mediterranean fruit fly (Ceratitis capitata) eradication in California.</title>
        <authorList>
            <person name="Calla B."/>
            <person name="Hall B."/>
            <person name="Hou S."/>
            <person name="Geib S.M."/>
        </authorList>
    </citation>
    <scope>NUCLEOTIDE SEQUENCE</scope>
</reference>
<name>W8BCJ0_CERCA</name>
<feature type="non-terminal residue" evidence="1">
    <location>
        <position position="1"/>
    </location>
</feature>
<sequence>KKKNNGKTNGNDEIICALTITNFSNVYEMKCDYLQHVECHSTFTSINNAYNETTTPATTTTANQLPDAATSGRFNDNNEHLTRAFAVERNGQSACANEKC</sequence>
<proteinExistence type="evidence at transcript level"/>
<evidence type="ECO:0000313" key="1">
    <source>
        <dbReference type="EMBL" id="JAB96412.1"/>
    </source>
</evidence>
<protein>
    <submittedName>
        <fullName evidence="1">Uncharacterized protein</fullName>
    </submittedName>
</protein>
<organism evidence="1">
    <name type="scientific">Ceratitis capitata</name>
    <name type="common">Mediterranean fruit fly</name>
    <name type="synonym">Tephritis capitata</name>
    <dbReference type="NCBI Taxonomy" id="7213"/>
    <lineage>
        <taxon>Eukaryota</taxon>
        <taxon>Metazoa</taxon>
        <taxon>Ecdysozoa</taxon>
        <taxon>Arthropoda</taxon>
        <taxon>Hexapoda</taxon>
        <taxon>Insecta</taxon>
        <taxon>Pterygota</taxon>
        <taxon>Neoptera</taxon>
        <taxon>Endopterygota</taxon>
        <taxon>Diptera</taxon>
        <taxon>Brachycera</taxon>
        <taxon>Muscomorpha</taxon>
        <taxon>Tephritoidea</taxon>
        <taxon>Tephritidae</taxon>
        <taxon>Ceratitis</taxon>
        <taxon>Ceratitis</taxon>
    </lineage>
</organism>